<keyword evidence="1" id="KW-0472">Membrane</keyword>
<gene>
    <name evidence="2" type="ORF">ABT317_23580</name>
</gene>
<dbReference type="Proteomes" id="UP001458415">
    <property type="component" value="Unassembled WGS sequence"/>
</dbReference>
<feature type="transmembrane region" description="Helical" evidence="1">
    <location>
        <begin position="27"/>
        <end position="43"/>
    </location>
</feature>
<keyword evidence="1" id="KW-0812">Transmembrane</keyword>
<reference evidence="2 3" key="1">
    <citation type="submission" date="2024-06" db="EMBL/GenBank/DDBJ databases">
        <title>The Natural Products Discovery Center: Release of the First 8490 Sequenced Strains for Exploring Actinobacteria Biosynthetic Diversity.</title>
        <authorList>
            <person name="Kalkreuter E."/>
            <person name="Kautsar S.A."/>
            <person name="Yang D."/>
            <person name="Bader C.D."/>
            <person name="Teijaro C.N."/>
            <person name="Fluegel L."/>
            <person name="Davis C.M."/>
            <person name="Simpson J.R."/>
            <person name="Lauterbach L."/>
            <person name="Steele A.D."/>
            <person name="Gui C."/>
            <person name="Meng S."/>
            <person name="Li G."/>
            <person name="Viehrig K."/>
            <person name="Ye F."/>
            <person name="Su P."/>
            <person name="Kiefer A.F."/>
            <person name="Nichols A."/>
            <person name="Cepeda A.J."/>
            <person name="Yan W."/>
            <person name="Fan B."/>
            <person name="Jiang Y."/>
            <person name="Adhikari A."/>
            <person name="Zheng C.-J."/>
            <person name="Schuster L."/>
            <person name="Cowan T.M."/>
            <person name="Smanski M.J."/>
            <person name="Chevrette M.G."/>
            <person name="De Carvalho L.P.S."/>
            <person name="Shen B."/>
        </authorList>
    </citation>
    <scope>NUCLEOTIDE SEQUENCE [LARGE SCALE GENOMIC DNA]</scope>
    <source>
        <strain evidence="2 3">NPDC000634</strain>
    </source>
</reference>
<name>A0ABV1W6R7_9ACTN</name>
<dbReference type="EMBL" id="JBEPCU010000446">
    <property type="protein sequence ID" value="MER6979866.1"/>
    <property type="molecule type" value="Genomic_DNA"/>
</dbReference>
<feature type="transmembrane region" description="Helical" evidence="1">
    <location>
        <begin position="49"/>
        <end position="68"/>
    </location>
</feature>
<accession>A0ABV1W6R7</accession>
<evidence type="ECO:0008006" key="4">
    <source>
        <dbReference type="Google" id="ProtNLM"/>
    </source>
</evidence>
<protein>
    <recommendedName>
        <fullName evidence="4">DUF4231 domain-containing protein</fullName>
    </recommendedName>
</protein>
<evidence type="ECO:0000313" key="2">
    <source>
        <dbReference type="EMBL" id="MER6979866.1"/>
    </source>
</evidence>
<keyword evidence="3" id="KW-1185">Reference proteome</keyword>
<sequence>MTHTRLEHYHETALGQAQQSFRSAQRAMWIGFVLLAAFVVPAVRASTTAGSIVAGGLGAVSAALAGYVSRTFVKSQEAAASHFRASFDQPLAFSRILAAERWLLQDSGMDQAKRSEVLGALVLAKAADPEAPPSEDEPPSPSA</sequence>
<proteinExistence type="predicted"/>
<keyword evidence="1" id="KW-1133">Transmembrane helix</keyword>
<evidence type="ECO:0000313" key="3">
    <source>
        <dbReference type="Proteomes" id="UP001458415"/>
    </source>
</evidence>
<organism evidence="2 3">
    <name type="scientific">Streptomyces carpinensis</name>
    <dbReference type="NCBI Taxonomy" id="66369"/>
    <lineage>
        <taxon>Bacteria</taxon>
        <taxon>Bacillati</taxon>
        <taxon>Actinomycetota</taxon>
        <taxon>Actinomycetes</taxon>
        <taxon>Kitasatosporales</taxon>
        <taxon>Streptomycetaceae</taxon>
        <taxon>Streptomyces</taxon>
    </lineage>
</organism>
<comment type="caution">
    <text evidence="2">The sequence shown here is derived from an EMBL/GenBank/DDBJ whole genome shotgun (WGS) entry which is preliminary data.</text>
</comment>
<dbReference type="RefSeq" id="WP_086723284.1">
    <property type="nucleotide sequence ID" value="NZ_MUBM01000025.1"/>
</dbReference>
<evidence type="ECO:0000256" key="1">
    <source>
        <dbReference type="SAM" id="Phobius"/>
    </source>
</evidence>